<keyword evidence="8 14" id="KW-0408">Iron</keyword>
<dbReference type="SFLD" id="SFLDG01082">
    <property type="entry name" value="B12-binding_domain_containing"/>
    <property type="match status" value="1"/>
</dbReference>
<protein>
    <recommendedName>
        <fullName evidence="10 14">tRNA-2-methylthio-N(6)-dimethylallyladenosine synthase</fullName>
        <ecNumber evidence="10 14">2.8.4.3</ecNumber>
    </recommendedName>
    <alternativeName>
        <fullName evidence="14">(Dimethylallyl)adenosine tRNA methylthiotransferase MiaB</fullName>
    </alternativeName>
    <alternativeName>
        <fullName evidence="14">tRNA-i(6)A37 methylthiotransferase</fullName>
    </alternativeName>
</protein>
<keyword evidence="9 14" id="KW-0411">Iron-sulfur</keyword>
<dbReference type="InterPro" id="IPR006463">
    <property type="entry name" value="MiaB_methiolase"/>
</dbReference>
<dbReference type="Gene3D" id="3.80.30.20">
    <property type="entry name" value="tm_1862 like domain"/>
    <property type="match status" value="1"/>
</dbReference>
<evidence type="ECO:0000256" key="13">
    <source>
        <dbReference type="ARBA" id="ARBA00052587"/>
    </source>
</evidence>
<dbReference type="FunFam" id="3.80.30.20:FF:000001">
    <property type="entry name" value="tRNA-2-methylthio-N(6)-dimethylallyladenosine synthase 2"/>
    <property type="match status" value="1"/>
</dbReference>
<dbReference type="SMART" id="SM00729">
    <property type="entry name" value="Elp3"/>
    <property type="match status" value="1"/>
</dbReference>
<dbReference type="PANTHER" id="PTHR43020">
    <property type="entry name" value="CDK5 REGULATORY SUBUNIT-ASSOCIATED PROTEIN 1"/>
    <property type="match status" value="1"/>
</dbReference>
<evidence type="ECO:0000256" key="4">
    <source>
        <dbReference type="ARBA" id="ARBA00022679"/>
    </source>
</evidence>
<feature type="domain" description="MTTase N-terminal" evidence="16">
    <location>
        <begin position="3"/>
        <end position="120"/>
    </location>
</feature>
<dbReference type="OrthoDB" id="9805215at2"/>
<dbReference type="GO" id="GO:0051539">
    <property type="term" value="F:4 iron, 4 sulfur cluster binding"/>
    <property type="evidence" value="ECO:0007669"/>
    <property type="project" value="UniProtKB-UniRule"/>
</dbReference>
<dbReference type="InterPro" id="IPR002792">
    <property type="entry name" value="TRAM_dom"/>
</dbReference>
<comment type="similarity">
    <text evidence="14">Belongs to the methylthiotransferase family. MiaB subfamily.</text>
</comment>
<dbReference type="InterPro" id="IPR007197">
    <property type="entry name" value="rSAM"/>
</dbReference>
<evidence type="ECO:0000256" key="8">
    <source>
        <dbReference type="ARBA" id="ARBA00023004"/>
    </source>
</evidence>
<evidence type="ECO:0000256" key="11">
    <source>
        <dbReference type="ARBA" id="ARBA00050926"/>
    </source>
</evidence>
<evidence type="ECO:0000259" key="16">
    <source>
        <dbReference type="PROSITE" id="PS51449"/>
    </source>
</evidence>
<comment type="catalytic activity">
    <reaction evidence="13">
        <text>N(6)-dimethylallyladenosine(37) in tRNA + (sulfur carrier)-SH + AH2 + 2 S-adenosyl-L-methionine = 2-methylsulfanyl-N(6)-dimethylallyladenosine(37) in tRNA + (sulfur carrier)-H + 5'-deoxyadenosine + L-methionine + A + S-adenosyl-L-homocysteine + 2 H(+)</text>
        <dbReference type="Rhea" id="RHEA:37067"/>
        <dbReference type="Rhea" id="RHEA-COMP:10375"/>
        <dbReference type="Rhea" id="RHEA-COMP:10376"/>
        <dbReference type="Rhea" id="RHEA-COMP:14737"/>
        <dbReference type="Rhea" id="RHEA-COMP:14739"/>
        <dbReference type="ChEBI" id="CHEBI:13193"/>
        <dbReference type="ChEBI" id="CHEBI:15378"/>
        <dbReference type="ChEBI" id="CHEBI:17319"/>
        <dbReference type="ChEBI" id="CHEBI:17499"/>
        <dbReference type="ChEBI" id="CHEBI:29917"/>
        <dbReference type="ChEBI" id="CHEBI:57844"/>
        <dbReference type="ChEBI" id="CHEBI:57856"/>
        <dbReference type="ChEBI" id="CHEBI:59789"/>
        <dbReference type="ChEBI" id="CHEBI:64428"/>
        <dbReference type="ChEBI" id="CHEBI:74415"/>
        <dbReference type="ChEBI" id="CHEBI:74417"/>
        <dbReference type="EC" id="2.8.4.3"/>
    </reaction>
    <physiologicalReaction direction="left-to-right" evidence="13">
        <dbReference type="Rhea" id="RHEA:37068"/>
    </physiologicalReaction>
</comment>
<dbReference type="InterPro" id="IPR038135">
    <property type="entry name" value="Methylthiotransferase_N_sf"/>
</dbReference>
<dbReference type="Proteomes" id="UP000094802">
    <property type="component" value="Unassembled WGS sequence"/>
</dbReference>
<evidence type="ECO:0000256" key="3">
    <source>
        <dbReference type="ARBA" id="ARBA00022490"/>
    </source>
</evidence>
<feature type="domain" description="TRAM" evidence="15">
    <location>
        <begin position="378"/>
        <end position="441"/>
    </location>
</feature>
<keyword evidence="4 14" id="KW-0808">Transferase</keyword>
<accession>A0A1E5FVX0</accession>
<feature type="binding site" evidence="14">
    <location>
        <position position="161"/>
    </location>
    <ligand>
        <name>[4Fe-4S] cluster</name>
        <dbReference type="ChEBI" id="CHEBI:49883"/>
        <label>2</label>
        <note>4Fe-4S-S-AdoMet</note>
    </ligand>
</feature>
<comment type="cofactor">
    <cofactor evidence="14">
        <name>[4Fe-4S] cluster</name>
        <dbReference type="ChEBI" id="CHEBI:49883"/>
    </cofactor>
    <text evidence="14">Binds 2 [4Fe-4S] clusters. One cluster is coordinated with 3 cysteines and an exchangeable S-adenosyl-L-methionine.</text>
</comment>
<evidence type="ECO:0000256" key="2">
    <source>
        <dbReference type="ARBA" id="ARBA00022485"/>
    </source>
</evidence>
<dbReference type="InterPro" id="IPR005839">
    <property type="entry name" value="Methylthiotransferase"/>
</dbReference>
<dbReference type="PROSITE" id="PS01278">
    <property type="entry name" value="MTTASE_RADICAL"/>
    <property type="match status" value="1"/>
</dbReference>
<evidence type="ECO:0000259" key="15">
    <source>
        <dbReference type="PROSITE" id="PS50926"/>
    </source>
</evidence>
<dbReference type="InterPro" id="IPR006638">
    <property type="entry name" value="Elp3/MiaA/NifB-like_rSAM"/>
</dbReference>
<dbReference type="EC" id="2.8.4.3" evidence="10 14"/>
<evidence type="ECO:0000256" key="5">
    <source>
        <dbReference type="ARBA" id="ARBA00022691"/>
    </source>
</evidence>
<dbReference type="Pfam" id="PF04055">
    <property type="entry name" value="Radical_SAM"/>
    <property type="match status" value="1"/>
</dbReference>
<dbReference type="CDD" id="cd01335">
    <property type="entry name" value="Radical_SAM"/>
    <property type="match status" value="1"/>
</dbReference>
<dbReference type="GO" id="GO:0035597">
    <property type="term" value="F:tRNA-2-methylthio-N(6)-dimethylallyladenosine(37) synthase activity"/>
    <property type="evidence" value="ECO:0007669"/>
    <property type="project" value="UniProtKB-EC"/>
</dbReference>
<dbReference type="HAMAP" id="MF_01864">
    <property type="entry name" value="tRNA_metthiotr_MiaB"/>
    <property type="match status" value="1"/>
</dbReference>
<comment type="subcellular location">
    <subcellularLocation>
        <location evidence="14">Cytoplasm</location>
    </subcellularLocation>
</comment>
<evidence type="ECO:0000256" key="1">
    <source>
        <dbReference type="ARBA" id="ARBA00003234"/>
    </source>
</evidence>
<dbReference type="GO" id="GO:0005829">
    <property type="term" value="C:cytosol"/>
    <property type="evidence" value="ECO:0007669"/>
    <property type="project" value="TreeGrafter"/>
</dbReference>
<comment type="catalytic activity">
    <reaction evidence="12">
        <text>2-thio-N(6)-dimethylallyladenosine(37) in tRNA + S-adenosyl-L-methionine = 2-methylsulfanyl-N(6)-dimethylallyladenosine(37) in tRNA + S-adenosyl-L-homocysteine + H(+)</text>
        <dbReference type="Rhea" id="RHEA:37063"/>
        <dbReference type="Rhea" id="RHEA-COMP:10376"/>
        <dbReference type="Rhea" id="RHEA-COMP:10377"/>
        <dbReference type="ChEBI" id="CHEBI:15378"/>
        <dbReference type="ChEBI" id="CHEBI:57856"/>
        <dbReference type="ChEBI" id="CHEBI:59789"/>
        <dbReference type="ChEBI" id="CHEBI:74416"/>
        <dbReference type="ChEBI" id="CHEBI:74417"/>
    </reaction>
    <physiologicalReaction direction="left-to-right" evidence="12">
        <dbReference type="Rhea" id="RHEA:37064"/>
    </physiologicalReaction>
</comment>
<dbReference type="RefSeq" id="WP_019820813.1">
    <property type="nucleotide sequence ID" value="NZ_AJZD02000042.1"/>
</dbReference>
<dbReference type="InterPro" id="IPR023404">
    <property type="entry name" value="rSAM_horseshoe"/>
</dbReference>
<dbReference type="SFLD" id="SFLDF00273">
    <property type="entry name" value="(dimethylallyl)adenosine_tRNA"/>
    <property type="match status" value="1"/>
</dbReference>
<dbReference type="GO" id="GO:0046872">
    <property type="term" value="F:metal ion binding"/>
    <property type="evidence" value="ECO:0007669"/>
    <property type="project" value="UniProtKB-KW"/>
</dbReference>
<dbReference type="InterPro" id="IPR013848">
    <property type="entry name" value="Methylthiotransferase_N"/>
</dbReference>
<feature type="binding site" evidence="14">
    <location>
        <position position="164"/>
    </location>
    <ligand>
        <name>[4Fe-4S] cluster</name>
        <dbReference type="ChEBI" id="CHEBI:49883"/>
        <label>2</label>
        <note>4Fe-4S-S-AdoMet</note>
    </ligand>
</feature>
<evidence type="ECO:0000256" key="7">
    <source>
        <dbReference type="ARBA" id="ARBA00022723"/>
    </source>
</evidence>
<comment type="function">
    <text evidence="1 14">Catalyzes the methylthiolation of N6-(dimethylallyl)adenosine (i(6)A), leading to the formation of 2-methylthio-N6-(dimethylallyl)adenosine (ms(2)i(6)A) at position 37 in tRNAs that read codons beginning with uridine.</text>
</comment>
<keyword evidence="7 14" id="KW-0479">Metal-binding</keyword>
<keyword evidence="2 14" id="KW-0004">4Fe-4S</keyword>
<dbReference type="EMBL" id="AJZD02000042">
    <property type="protein sequence ID" value="OEF94661.1"/>
    <property type="molecule type" value="Genomic_DNA"/>
</dbReference>
<gene>
    <name evidence="14" type="primary">miaB</name>
    <name evidence="18" type="ORF">A142_03720</name>
</gene>
<evidence type="ECO:0000313" key="19">
    <source>
        <dbReference type="Proteomes" id="UP000094802"/>
    </source>
</evidence>
<evidence type="ECO:0000256" key="9">
    <source>
        <dbReference type="ARBA" id="ARBA00023014"/>
    </source>
</evidence>
<dbReference type="PROSITE" id="PS51918">
    <property type="entry name" value="RADICAL_SAM"/>
    <property type="match status" value="1"/>
</dbReference>
<evidence type="ECO:0000256" key="10">
    <source>
        <dbReference type="ARBA" id="ARBA00033765"/>
    </source>
</evidence>
<evidence type="ECO:0000259" key="17">
    <source>
        <dbReference type="PROSITE" id="PS51918"/>
    </source>
</evidence>
<dbReference type="AlphaFoldDB" id="A0A1E5FVX0"/>
<dbReference type="InterPro" id="IPR020612">
    <property type="entry name" value="Methylthiotransferase_CS"/>
</dbReference>
<dbReference type="InterPro" id="IPR058240">
    <property type="entry name" value="rSAM_sf"/>
</dbReference>
<comment type="subunit">
    <text evidence="14">Monomer.</text>
</comment>
<feature type="binding site" evidence="14">
    <location>
        <position position="157"/>
    </location>
    <ligand>
        <name>[4Fe-4S] cluster</name>
        <dbReference type="ChEBI" id="CHEBI:49883"/>
        <label>2</label>
        <note>4Fe-4S-S-AdoMet</note>
    </ligand>
</feature>
<feature type="binding site" evidence="14">
    <location>
        <position position="12"/>
    </location>
    <ligand>
        <name>[4Fe-4S] cluster</name>
        <dbReference type="ChEBI" id="CHEBI:49883"/>
        <label>1</label>
    </ligand>
</feature>
<keyword evidence="5 14" id="KW-0949">S-adenosyl-L-methionine</keyword>
<reference evidence="18 19" key="1">
    <citation type="journal article" date="2012" name="Science">
        <title>Ecological populations of bacteria act as socially cohesive units of antibiotic production and resistance.</title>
        <authorList>
            <person name="Cordero O.X."/>
            <person name="Wildschutte H."/>
            <person name="Kirkup B."/>
            <person name="Proehl S."/>
            <person name="Ngo L."/>
            <person name="Hussain F."/>
            <person name="Le Roux F."/>
            <person name="Mincer T."/>
            <person name="Polz M.F."/>
        </authorList>
    </citation>
    <scope>NUCLEOTIDE SEQUENCE [LARGE SCALE GENOMIC DNA]</scope>
    <source>
        <strain evidence="18 19">12E03</strain>
    </source>
</reference>
<comment type="caution">
    <text evidence="18">The sequence shown here is derived from an EMBL/GenBank/DDBJ whole genome shotgun (WGS) entry which is preliminary data.</text>
</comment>
<dbReference type="NCBIfam" id="TIGR01574">
    <property type="entry name" value="miaB-methiolase"/>
    <property type="match status" value="1"/>
</dbReference>
<feature type="binding site" evidence="14">
    <location>
        <position position="83"/>
    </location>
    <ligand>
        <name>[4Fe-4S] cluster</name>
        <dbReference type="ChEBI" id="CHEBI:49883"/>
        <label>1</label>
    </ligand>
</feature>
<evidence type="ECO:0000256" key="14">
    <source>
        <dbReference type="HAMAP-Rule" id="MF_01864"/>
    </source>
</evidence>
<feature type="binding site" evidence="14">
    <location>
        <position position="49"/>
    </location>
    <ligand>
        <name>[4Fe-4S] cluster</name>
        <dbReference type="ChEBI" id="CHEBI:49883"/>
        <label>1</label>
    </ligand>
</feature>
<name>A0A1E5FVX0_VIBSP</name>
<keyword evidence="3 14" id="KW-0963">Cytoplasm</keyword>
<sequence>MSKKLLIKTWGCQMNEYDSSKMADLLNATNGYELTEVPEEADVLLLNTCSIREKAQEKVFHQLGRWKTLKDKKEGVVIGVGGCVATQEGDHIRQRAPYVDVIFGPQTLHRLPEMIKSSLSNEKPVMDISFPEIEKFDNLPEPKAEGATAFVSIMEGCSKYCTYCVVPYTRGEEVSRPMDDVLFEVAQLAEQGVREVNLLGQNVNAYRGPTHEGDICSFAELLRLVASIDGIDRIRFTTSHPLEFGDDIIEVYKDTPELVSFLHLPVQSGSDRILTMMKRPHTAIEYKSIIRKLRKARPDIQISSDFIVGFPGESKQDFQDTMKLIKEVDFDMSFSFVFSPRPGTPAADYPCDVPAQEKKDRLYELQQTVNTQAMRFSRLMLGTEQRILVEGPSRKNLMELRGRTENSRVVNFEGSADLIGQFVDVKITEVYTNSLRGELVRTEKDMGLRVVMTPAEMMEKTKREDELGVVTFTP</sequence>
<dbReference type="PANTHER" id="PTHR43020:SF2">
    <property type="entry name" value="MITOCHONDRIAL TRNA METHYLTHIOTRANSFERASE CDK5RAP1"/>
    <property type="match status" value="1"/>
</dbReference>
<evidence type="ECO:0000313" key="18">
    <source>
        <dbReference type="EMBL" id="OEF94661.1"/>
    </source>
</evidence>
<dbReference type="SUPFAM" id="SSF102114">
    <property type="entry name" value="Radical SAM enzymes"/>
    <property type="match status" value="1"/>
</dbReference>
<dbReference type="Pfam" id="PF01938">
    <property type="entry name" value="TRAM"/>
    <property type="match status" value="1"/>
</dbReference>
<dbReference type="NCBIfam" id="TIGR00089">
    <property type="entry name" value="MiaB/RimO family radical SAM methylthiotransferase"/>
    <property type="match status" value="1"/>
</dbReference>
<evidence type="ECO:0000256" key="6">
    <source>
        <dbReference type="ARBA" id="ARBA00022694"/>
    </source>
</evidence>
<proteinExistence type="inferred from homology"/>
<dbReference type="Pfam" id="PF00919">
    <property type="entry name" value="UPF0004"/>
    <property type="match status" value="1"/>
</dbReference>
<evidence type="ECO:0000256" key="12">
    <source>
        <dbReference type="ARBA" id="ARBA00052380"/>
    </source>
</evidence>
<dbReference type="SFLD" id="SFLDG01061">
    <property type="entry name" value="methylthiotransferase"/>
    <property type="match status" value="1"/>
</dbReference>
<keyword evidence="6 14" id="KW-0819">tRNA processing</keyword>
<dbReference type="Gene3D" id="3.40.50.12160">
    <property type="entry name" value="Methylthiotransferase, N-terminal domain"/>
    <property type="match status" value="1"/>
</dbReference>
<organism evidence="18 19">
    <name type="scientific">Vibrio splendidus 12E03</name>
    <dbReference type="NCBI Taxonomy" id="1191305"/>
    <lineage>
        <taxon>Bacteria</taxon>
        <taxon>Pseudomonadati</taxon>
        <taxon>Pseudomonadota</taxon>
        <taxon>Gammaproteobacteria</taxon>
        <taxon>Vibrionales</taxon>
        <taxon>Vibrionaceae</taxon>
        <taxon>Vibrio</taxon>
    </lineage>
</organism>
<comment type="catalytic activity">
    <reaction evidence="11">
        <text>N(6)-dimethylallyladenosine(37) in tRNA + (sulfur carrier)-SH + AH2 + S-adenosyl-L-methionine = 2-thio-N(6)-dimethylallyladenosine(37) in tRNA + (sulfur carrier)-H + 5'-deoxyadenosine + L-methionine + A + H(+)</text>
        <dbReference type="Rhea" id="RHEA:36339"/>
        <dbReference type="Rhea" id="RHEA-COMP:10375"/>
        <dbReference type="Rhea" id="RHEA-COMP:10377"/>
        <dbReference type="Rhea" id="RHEA-COMP:14737"/>
        <dbReference type="Rhea" id="RHEA-COMP:14739"/>
        <dbReference type="ChEBI" id="CHEBI:13193"/>
        <dbReference type="ChEBI" id="CHEBI:15378"/>
        <dbReference type="ChEBI" id="CHEBI:17319"/>
        <dbReference type="ChEBI" id="CHEBI:17499"/>
        <dbReference type="ChEBI" id="CHEBI:29917"/>
        <dbReference type="ChEBI" id="CHEBI:57844"/>
        <dbReference type="ChEBI" id="CHEBI:59789"/>
        <dbReference type="ChEBI" id="CHEBI:64428"/>
        <dbReference type="ChEBI" id="CHEBI:74415"/>
        <dbReference type="ChEBI" id="CHEBI:74416"/>
    </reaction>
    <physiologicalReaction direction="left-to-right" evidence="11">
        <dbReference type="Rhea" id="RHEA:36340"/>
    </physiologicalReaction>
</comment>
<dbReference type="SFLD" id="SFLDS00029">
    <property type="entry name" value="Radical_SAM"/>
    <property type="match status" value="1"/>
</dbReference>
<dbReference type="PROSITE" id="PS51449">
    <property type="entry name" value="MTTASE_N"/>
    <property type="match status" value="1"/>
</dbReference>
<dbReference type="FunFam" id="3.40.50.12160:FF:000001">
    <property type="entry name" value="tRNA-2-methylthio-N(6)-dimethylallyladenosine synthase"/>
    <property type="match status" value="1"/>
</dbReference>
<feature type="domain" description="Radical SAM core" evidence="17">
    <location>
        <begin position="143"/>
        <end position="375"/>
    </location>
</feature>
<dbReference type="PROSITE" id="PS50926">
    <property type="entry name" value="TRAM"/>
    <property type="match status" value="1"/>
</dbReference>